<accession>A0ABU6CUB1</accession>
<evidence type="ECO:0000313" key="2">
    <source>
        <dbReference type="Proteomes" id="UP001308005"/>
    </source>
</evidence>
<evidence type="ECO:0000313" key="1">
    <source>
        <dbReference type="EMBL" id="MEB4589668.1"/>
    </source>
</evidence>
<dbReference type="Gene3D" id="3.30.160.390">
    <property type="entry name" value="Integrase, DNA-binding domain"/>
    <property type="match status" value="1"/>
</dbReference>
<comment type="caution">
    <text evidence="1">The sequence shown here is derived from an EMBL/GenBank/DDBJ whole genome shotgun (WGS) entry which is preliminary data.</text>
</comment>
<dbReference type="RefSeq" id="WP_324692863.1">
    <property type="nucleotide sequence ID" value="NZ_JAYMYJ010000012.1"/>
</dbReference>
<dbReference type="Proteomes" id="UP001308005">
    <property type="component" value="Unassembled WGS sequence"/>
</dbReference>
<sequence length="81" mass="8830">MAFTPKFLDSLTPKGKPYRLMEGKQLPGFGVQVSPGGKVTFIYLYRTPTENKQRVMTLGGYYGTGRDGLARDGGLSLSVLV</sequence>
<dbReference type="InterPro" id="IPR038488">
    <property type="entry name" value="Integrase_DNA-bd_sf"/>
</dbReference>
<keyword evidence="2" id="KW-1185">Reference proteome</keyword>
<reference evidence="1 2" key="2">
    <citation type="submission" date="2024-01" db="EMBL/GenBank/DDBJ databases">
        <authorList>
            <person name="Xie X."/>
        </authorList>
    </citation>
    <scope>NUCLEOTIDE SEQUENCE [LARGE SCALE GENOMIC DNA]</scope>
    <source>
        <strain evidence="1">SCUT-1</strain>
    </source>
</reference>
<gene>
    <name evidence="1" type="ORF">VSS37_01620</name>
</gene>
<protein>
    <submittedName>
        <fullName evidence="1">Arm DNA-binding domain-containing protein</fullName>
    </submittedName>
</protein>
<keyword evidence="1" id="KW-0238">DNA-binding</keyword>
<dbReference type="GO" id="GO:0003677">
    <property type="term" value="F:DNA binding"/>
    <property type="evidence" value="ECO:0007669"/>
    <property type="project" value="UniProtKB-KW"/>
</dbReference>
<dbReference type="EMBL" id="JAYMYJ010000012">
    <property type="protein sequence ID" value="MEB4589668.1"/>
    <property type="molecule type" value="Genomic_DNA"/>
</dbReference>
<organism evidence="1 2">
    <name type="scientific">Candidatus Thiothrix phosphatis</name>
    <dbReference type="NCBI Taxonomy" id="3112415"/>
    <lineage>
        <taxon>Bacteria</taxon>
        <taxon>Pseudomonadati</taxon>
        <taxon>Pseudomonadota</taxon>
        <taxon>Gammaproteobacteria</taxon>
        <taxon>Thiotrichales</taxon>
        <taxon>Thiotrichaceae</taxon>
        <taxon>Thiothrix</taxon>
    </lineage>
</organism>
<reference evidence="2" key="1">
    <citation type="submission" date="2023-07" db="EMBL/GenBank/DDBJ databases">
        <title>The carbon used by Thiothrix.</title>
        <authorList>
            <person name="Chen L."/>
        </authorList>
    </citation>
    <scope>NUCLEOTIDE SEQUENCE [LARGE SCALE GENOMIC DNA]</scope>
</reference>
<name>A0ABU6CUB1_9GAMM</name>
<proteinExistence type="predicted"/>